<keyword evidence="2" id="KW-0378">Hydrolase</keyword>
<sequence length="102" mass="10771">MRQDACAPDYTFHALTVGQVPRPGMLRTTQGAGGAITVELWDMPVTGFGGFMKTIPAPLGIGTITLADGTAVQGFVCEAIACEGAKDITHIADWRKYLAETT</sequence>
<dbReference type="EMBL" id="LFTY01000002">
    <property type="protein sequence ID" value="KMW56132.1"/>
    <property type="molecule type" value="Genomic_DNA"/>
</dbReference>
<gene>
    <name evidence="2" type="ORF">AIOL_001084</name>
</gene>
<proteinExistence type="predicted"/>
<accession>A0A0J9E0G8</accession>
<evidence type="ECO:0000259" key="1">
    <source>
        <dbReference type="Pfam" id="PF21986"/>
    </source>
</evidence>
<protein>
    <submittedName>
        <fullName evidence="2">Allophanate hydrolase</fullName>
        <ecNumber evidence="2">3.5.1.54</ecNumber>
    </submittedName>
</protein>
<dbReference type="InterPro" id="IPR053844">
    <property type="entry name" value="AH_C"/>
</dbReference>
<dbReference type="GO" id="GO:0004039">
    <property type="term" value="F:allophanate hydrolase activity"/>
    <property type="evidence" value="ECO:0007669"/>
    <property type="project" value="UniProtKB-EC"/>
</dbReference>
<dbReference type="AlphaFoldDB" id="A0A0J9E0G8"/>
<dbReference type="STRING" id="1675527.AIOL_001084"/>
<dbReference type="OrthoDB" id="9811471at2"/>
<dbReference type="Proteomes" id="UP000037178">
    <property type="component" value="Unassembled WGS sequence"/>
</dbReference>
<name>A0A0J9E0G8_9RHOB</name>
<comment type="caution">
    <text evidence="2">The sequence shown here is derived from an EMBL/GenBank/DDBJ whole genome shotgun (WGS) entry which is preliminary data.</text>
</comment>
<dbReference type="EC" id="3.5.1.54" evidence="2"/>
<reference evidence="2 3" key="1">
    <citation type="submission" date="2015-06" db="EMBL/GenBank/DDBJ databases">
        <title>Draft genome sequence of an Alphaproteobacteria species associated to the Mediterranean sponge Oscarella lobularis.</title>
        <authorList>
            <person name="Jourda C."/>
            <person name="Santini S."/>
            <person name="Claverie J.-M."/>
        </authorList>
    </citation>
    <scope>NUCLEOTIDE SEQUENCE [LARGE SCALE GENOMIC DNA]</scope>
    <source>
        <strain evidence="2">IGS</strain>
    </source>
</reference>
<dbReference type="Gene3D" id="3.10.490.10">
    <property type="entry name" value="Gamma-glutamyl cyclotransferase-like"/>
    <property type="match status" value="1"/>
</dbReference>
<evidence type="ECO:0000313" key="3">
    <source>
        <dbReference type="Proteomes" id="UP000037178"/>
    </source>
</evidence>
<evidence type="ECO:0000313" key="2">
    <source>
        <dbReference type="EMBL" id="KMW56132.1"/>
    </source>
</evidence>
<keyword evidence="3" id="KW-1185">Reference proteome</keyword>
<dbReference type="Pfam" id="PF21986">
    <property type="entry name" value="AH_C"/>
    <property type="match status" value="1"/>
</dbReference>
<dbReference type="PATRIC" id="fig|1675527.3.peg.1155"/>
<organism evidence="2 3">
    <name type="scientific">Candidatus Rhodobacter oscarellae</name>
    <dbReference type="NCBI Taxonomy" id="1675527"/>
    <lineage>
        <taxon>Bacteria</taxon>
        <taxon>Pseudomonadati</taxon>
        <taxon>Pseudomonadota</taxon>
        <taxon>Alphaproteobacteria</taxon>
        <taxon>Rhodobacterales</taxon>
        <taxon>Rhodobacter group</taxon>
        <taxon>Rhodobacter</taxon>
    </lineage>
</organism>
<feature type="domain" description="Allophanate hydrolase C-terminal" evidence="1">
    <location>
        <begin position="2"/>
        <end position="99"/>
    </location>
</feature>